<dbReference type="GO" id="GO:0005840">
    <property type="term" value="C:ribosome"/>
    <property type="evidence" value="ECO:0007669"/>
    <property type="project" value="UniProtKB-KW"/>
</dbReference>
<evidence type="ECO:0000256" key="4">
    <source>
        <dbReference type="ARBA" id="ARBA00035244"/>
    </source>
</evidence>
<name>A0A975AE64_9PROT</name>
<evidence type="ECO:0000256" key="3">
    <source>
        <dbReference type="ARBA" id="ARBA00023274"/>
    </source>
</evidence>
<dbReference type="InterPro" id="IPR002136">
    <property type="entry name" value="Ribosomal_uL4"/>
</dbReference>
<evidence type="ECO:0000256" key="1">
    <source>
        <dbReference type="ARBA" id="ARBA00010528"/>
    </source>
</evidence>
<dbReference type="SUPFAM" id="SSF52166">
    <property type="entry name" value="Ribosomal protein L4"/>
    <property type="match status" value="1"/>
</dbReference>
<evidence type="ECO:0000313" key="7">
    <source>
        <dbReference type="EMBL" id="QSW37956.1"/>
    </source>
</evidence>
<dbReference type="InterPro" id="IPR023574">
    <property type="entry name" value="Ribosomal_uL4_dom_sf"/>
</dbReference>
<dbReference type="InterPro" id="IPR013005">
    <property type="entry name" value="Ribosomal_uL4-like"/>
</dbReference>
<dbReference type="PANTHER" id="PTHR10746">
    <property type="entry name" value="50S RIBOSOMAL PROTEIN L4"/>
    <property type="match status" value="1"/>
</dbReference>
<sequence length="202" mass="23325">MIYSIKYFTYIPIYTINNNTYLQITNCLNSCSRKPYGVQKNRGKLSYSKRKLSKQKGTGCARHGSKSSPTMRGGGRSFPGTGYENYKKKINRKMMSLFTKSILYKKYNYDNILIYNNNLITKSTKAIFSIISLLTHCKKSLVVTNNIYDEMSSYSKNISNITISNIKSTFPISLIKNDYIIVNRDCFKHFLNKFLNNEAQII</sequence>
<dbReference type="Pfam" id="PF00573">
    <property type="entry name" value="Ribosomal_L4"/>
    <property type="match status" value="1"/>
</dbReference>
<dbReference type="GO" id="GO:1990904">
    <property type="term" value="C:ribonucleoprotein complex"/>
    <property type="evidence" value="ECO:0007669"/>
    <property type="project" value="UniProtKB-KW"/>
</dbReference>
<evidence type="ECO:0000313" key="8">
    <source>
        <dbReference type="Proteomes" id="UP000663347"/>
    </source>
</evidence>
<reference evidence="7" key="2">
    <citation type="submission" date="2021-03" db="EMBL/GenBank/DDBJ databases">
        <title>Alternative transmission patterns in independently acquired nutritional co-symbionts of Dictyopharidae planthoppers.</title>
        <authorList>
            <person name="Michalik A."/>
            <person name="Lukasik P."/>
        </authorList>
    </citation>
    <scope>NUCLEOTIDE SEQUENCE</scope>
    <source>
        <strain evidence="7">RANSCY</strain>
    </source>
</reference>
<evidence type="ECO:0000256" key="2">
    <source>
        <dbReference type="ARBA" id="ARBA00022980"/>
    </source>
</evidence>
<protein>
    <recommendedName>
        <fullName evidence="4">Large ribosomal subunit protein uL4</fullName>
    </recommendedName>
    <alternativeName>
        <fullName evidence="5">50S ribosomal protein L4</fullName>
    </alternativeName>
</protein>
<reference evidence="7" key="1">
    <citation type="submission" date="2021-02" db="EMBL/GenBank/DDBJ databases">
        <authorList>
            <person name="Franco D."/>
        </authorList>
    </citation>
    <scope>NUCLEOTIDE SEQUENCE</scope>
    <source>
        <strain evidence="7">RANSCY</strain>
    </source>
</reference>
<organism evidence="7 8">
    <name type="scientific">Candidatus Vidania fulgoroideorum</name>
    <dbReference type="NCBI Taxonomy" id="881286"/>
    <lineage>
        <taxon>Bacteria</taxon>
        <taxon>Pseudomonadati</taxon>
        <taxon>Pseudomonadota</taxon>
        <taxon>Betaproteobacteria</taxon>
        <taxon>Candidatus Vidania</taxon>
    </lineage>
</organism>
<dbReference type="PANTHER" id="PTHR10746:SF6">
    <property type="entry name" value="LARGE RIBOSOMAL SUBUNIT PROTEIN UL4M"/>
    <property type="match status" value="1"/>
</dbReference>
<dbReference type="GO" id="GO:0003735">
    <property type="term" value="F:structural constituent of ribosome"/>
    <property type="evidence" value="ECO:0007669"/>
    <property type="project" value="InterPro"/>
</dbReference>
<comment type="similarity">
    <text evidence="1">Belongs to the universal ribosomal protein uL4 family.</text>
</comment>
<proteinExistence type="inferred from homology"/>
<dbReference type="GO" id="GO:0006412">
    <property type="term" value="P:translation"/>
    <property type="evidence" value="ECO:0007669"/>
    <property type="project" value="InterPro"/>
</dbReference>
<accession>A0A975AE64</accession>
<dbReference type="EMBL" id="CP071412">
    <property type="protein sequence ID" value="QSW37956.1"/>
    <property type="molecule type" value="Genomic_DNA"/>
</dbReference>
<dbReference type="AlphaFoldDB" id="A0A975AE64"/>
<dbReference type="Proteomes" id="UP000663347">
    <property type="component" value="Chromosome"/>
</dbReference>
<keyword evidence="3" id="KW-0687">Ribonucleoprotein</keyword>
<gene>
    <name evidence="7" type="primary">rplD</name>
    <name evidence="7" type="ORF">JSR06_00670</name>
</gene>
<dbReference type="Gene3D" id="3.40.1370.10">
    <property type="match status" value="1"/>
</dbReference>
<keyword evidence="2 7" id="KW-0689">Ribosomal protein</keyword>
<feature type="region of interest" description="Disordered" evidence="6">
    <location>
        <begin position="47"/>
        <end position="80"/>
    </location>
</feature>
<evidence type="ECO:0000256" key="6">
    <source>
        <dbReference type="SAM" id="MobiDB-lite"/>
    </source>
</evidence>
<evidence type="ECO:0000256" key="5">
    <source>
        <dbReference type="ARBA" id="ARBA00035462"/>
    </source>
</evidence>